<sequence length="124" mass="13844">MDSSFSYRLGRNIYELSKSIDPQFSIDWQEELEPAESSGDEELVSLAYSVVQRRRMPKRALISLLNAVSARSVGKLSEDMPARALLQVFFAKASTKQAQNLLRELGMEVGEDPYLGGISTRSRG</sequence>
<evidence type="ECO:0000313" key="1">
    <source>
        <dbReference type="EMBL" id="MDH7452842.1"/>
    </source>
</evidence>
<accession>A0ABT6MQD0</accession>
<evidence type="ECO:0000313" key="2">
    <source>
        <dbReference type="Proteomes" id="UP001160550"/>
    </source>
</evidence>
<reference evidence="1" key="2">
    <citation type="submission" date="2023-04" db="EMBL/GenBank/DDBJ databases">
        <authorList>
            <person name="Sun J.-Q."/>
        </authorList>
    </citation>
    <scope>NUCLEOTIDE SEQUENCE</scope>
    <source>
        <strain evidence="1">CC-YY355</strain>
    </source>
</reference>
<dbReference type="Proteomes" id="UP001160550">
    <property type="component" value="Unassembled WGS sequence"/>
</dbReference>
<gene>
    <name evidence="1" type="ORF">QF205_07065</name>
</gene>
<dbReference type="EMBL" id="JARYGX010000013">
    <property type="protein sequence ID" value="MDH7452842.1"/>
    <property type="molecule type" value="Genomic_DNA"/>
</dbReference>
<reference evidence="1" key="1">
    <citation type="journal article" date="2007" name="Int. J. Syst. Evol. Microbiol.">
        <title>Luteimonas composti sp. nov., a moderately thermophilic bacterium isolated from food waste.</title>
        <authorList>
            <person name="Young C.C."/>
            <person name="Kampfer P."/>
            <person name="Chen W.M."/>
            <person name="Yen W.S."/>
            <person name="Arun A.B."/>
            <person name="Lai W.A."/>
            <person name="Shen F.T."/>
            <person name="Rekha P.D."/>
            <person name="Lin K.Y."/>
            <person name="Chou J.H."/>
        </authorList>
    </citation>
    <scope>NUCLEOTIDE SEQUENCE</scope>
    <source>
        <strain evidence="1">CC-YY355</strain>
    </source>
</reference>
<organism evidence="1 2">
    <name type="scientific">Luteimonas composti</name>
    <dbReference type="NCBI Taxonomy" id="398257"/>
    <lineage>
        <taxon>Bacteria</taxon>
        <taxon>Pseudomonadati</taxon>
        <taxon>Pseudomonadota</taxon>
        <taxon>Gammaproteobacteria</taxon>
        <taxon>Lysobacterales</taxon>
        <taxon>Lysobacteraceae</taxon>
        <taxon>Luteimonas</taxon>
    </lineage>
</organism>
<keyword evidence="2" id="KW-1185">Reference proteome</keyword>
<dbReference type="RefSeq" id="WP_280942037.1">
    <property type="nucleotide sequence ID" value="NZ_JARYGX010000013.1"/>
</dbReference>
<proteinExistence type="predicted"/>
<comment type="caution">
    <text evidence="1">The sequence shown here is derived from an EMBL/GenBank/DDBJ whole genome shotgun (WGS) entry which is preliminary data.</text>
</comment>
<name>A0ABT6MQD0_9GAMM</name>
<protein>
    <submittedName>
        <fullName evidence="1">Uncharacterized protein</fullName>
    </submittedName>
</protein>